<feature type="compositionally biased region" description="Polar residues" evidence="1">
    <location>
        <begin position="1"/>
        <end position="20"/>
    </location>
</feature>
<gene>
    <name evidence="2" type="ORF">CCUR1050_LOCUS22604</name>
</gene>
<dbReference type="EMBL" id="HBEZ01041028">
    <property type="protein sequence ID" value="CAD8644919.1"/>
    <property type="molecule type" value="Transcribed_RNA"/>
</dbReference>
<accession>A0A7S0QR82</accession>
<dbReference type="AlphaFoldDB" id="A0A7S0QR82"/>
<reference evidence="2" key="1">
    <citation type="submission" date="2021-01" db="EMBL/GenBank/DDBJ databases">
        <authorList>
            <person name="Corre E."/>
            <person name="Pelletier E."/>
            <person name="Niang G."/>
            <person name="Scheremetjew M."/>
            <person name="Finn R."/>
            <person name="Kale V."/>
            <person name="Holt S."/>
            <person name="Cochrane G."/>
            <person name="Meng A."/>
            <person name="Brown T."/>
            <person name="Cohen L."/>
        </authorList>
    </citation>
    <scope>NUCLEOTIDE SEQUENCE</scope>
    <source>
        <strain evidence="2">CCAP979/52</strain>
    </source>
</reference>
<evidence type="ECO:0008006" key="3">
    <source>
        <dbReference type="Google" id="ProtNLM"/>
    </source>
</evidence>
<feature type="compositionally biased region" description="Polar residues" evidence="1">
    <location>
        <begin position="49"/>
        <end position="66"/>
    </location>
</feature>
<sequence>MSINQAHLIHDQSSGRSSTRLHAPPGGKSSMGTSFGWGDDSADSRSSVKRNPNASSFDAPASSTGFGDSGASCVKVHNAPGGNSSISFGGPEASSQRAKKGEFVDNRIGCGVENRAANPRSGGAGFGDSGASSVKVHHAPGGKSSGNILNWQ</sequence>
<organism evidence="2">
    <name type="scientific">Cryptomonas curvata</name>
    <dbReference type="NCBI Taxonomy" id="233186"/>
    <lineage>
        <taxon>Eukaryota</taxon>
        <taxon>Cryptophyceae</taxon>
        <taxon>Cryptomonadales</taxon>
        <taxon>Cryptomonadaceae</taxon>
        <taxon>Cryptomonas</taxon>
    </lineage>
</organism>
<proteinExistence type="predicted"/>
<feature type="region of interest" description="Disordered" evidence="1">
    <location>
        <begin position="114"/>
        <end position="152"/>
    </location>
</feature>
<evidence type="ECO:0000313" key="2">
    <source>
        <dbReference type="EMBL" id="CAD8644919.1"/>
    </source>
</evidence>
<protein>
    <recommendedName>
        <fullName evidence="3">Microtubule-associated protein Jupiter</fullName>
    </recommendedName>
</protein>
<name>A0A7S0QR82_9CRYP</name>
<evidence type="ECO:0000256" key="1">
    <source>
        <dbReference type="SAM" id="MobiDB-lite"/>
    </source>
</evidence>
<feature type="region of interest" description="Disordered" evidence="1">
    <location>
        <begin position="1"/>
        <end position="102"/>
    </location>
</feature>